<name>A0A091ERX8_FUKDA</name>
<evidence type="ECO:0000256" key="1">
    <source>
        <dbReference type="SAM" id="MobiDB-lite"/>
    </source>
</evidence>
<evidence type="ECO:0000313" key="2">
    <source>
        <dbReference type="EMBL" id="KFO38546.1"/>
    </source>
</evidence>
<dbReference type="STRING" id="885580.ENSFDAP00000001196"/>
<dbReference type="EMBL" id="KN109872">
    <property type="protein sequence ID" value="KFO38546.1"/>
    <property type="molecule type" value="Genomic_DNA"/>
</dbReference>
<accession>A0A091ERX8</accession>
<dbReference type="Proteomes" id="UP000028990">
    <property type="component" value="Unassembled WGS sequence"/>
</dbReference>
<evidence type="ECO:0000313" key="3">
    <source>
        <dbReference type="Proteomes" id="UP000028990"/>
    </source>
</evidence>
<gene>
    <name evidence="2" type="ORF">H920_00049</name>
</gene>
<keyword evidence="3" id="KW-1185">Reference proteome</keyword>
<feature type="compositionally biased region" description="Basic and acidic residues" evidence="1">
    <location>
        <begin position="138"/>
        <end position="154"/>
    </location>
</feature>
<dbReference type="AlphaFoldDB" id="A0A091ERX8"/>
<sequence>MPSQTVLPLEPAQLCKSERCLSSLSLGPVLATLGHHQTPTPNSTGSGHSPPRSSLTSPSHVNLSPNAVPEFSYSRSEDEFCYADEFHQSSSSPKHLIDSSGCASFLTHNSLGNSLKCPDTTESLNSSMSNGTSDADPFDLHEDRDDDRESGSVEEQKNVIMHLLSQFRLQMGLTKFIQHLFLKGYLF</sequence>
<organism evidence="2 3">
    <name type="scientific">Fukomys damarensis</name>
    <name type="common">Damaraland mole rat</name>
    <name type="synonym">Cryptomys damarensis</name>
    <dbReference type="NCBI Taxonomy" id="885580"/>
    <lineage>
        <taxon>Eukaryota</taxon>
        <taxon>Metazoa</taxon>
        <taxon>Chordata</taxon>
        <taxon>Craniata</taxon>
        <taxon>Vertebrata</taxon>
        <taxon>Euteleostomi</taxon>
        <taxon>Mammalia</taxon>
        <taxon>Eutheria</taxon>
        <taxon>Euarchontoglires</taxon>
        <taxon>Glires</taxon>
        <taxon>Rodentia</taxon>
        <taxon>Hystricomorpha</taxon>
        <taxon>Bathyergidae</taxon>
        <taxon>Fukomys</taxon>
    </lineage>
</organism>
<feature type="compositionally biased region" description="Polar residues" evidence="1">
    <location>
        <begin position="121"/>
        <end position="133"/>
    </location>
</feature>
<protein>
    <submittedName>
        <fullName evidence="2">Oxysterol-binding protein-related protein 9</fullName>
    </submittedName>
</protein>
<reference evidence="2 3" key="1">
    <citation type="submission" date="2013-11" db="EMBL/GenBank/DDBJ databases">
        <title>The Damaraland mole rat (Fukomys damarensis) genome and evolution of African mole rats.</title>
        <authorList>
            <person name="Gladyshev V.N."/>
            <person name="Fang X."/>
        </authorList>
    </citation>
    <scope>NUCLEOTIDE SEQUENCE [LARGE SCALE GENOMIC DNA]</scope>
    <source>
        <tissue evidence="2">Liver</tissue>
    </source>
</reference>
<feature type="compositionally biased region" description="Polar residues" evidence="1">
    <location>
        <begin position="35"/>
        <end position="65"/>
    </location>
</feature>
<proteinExistence type="predicted"/>
<feature type="region of interest" description="Disordered" evidence="1">
    <location>
        <begin position="121"/>
        <end position="154"/>
    </location>
</feature>
<feature type="region of interest" description="Disordered" evidence="1">
    <location>
        <begin position="32"/>
        <end position="68"/>
    </location>
</feature>